<dbReference type="InterPro" id="IPR058532">
    <property type="entry name" value="YjbR/MT2646/Rv2570-like"/>
</dbReference>
<dbReference type="InterPro" id="IPR038056">
    <property type="entry name" value="YjbR-like_sf"/>
</dbReference>
<proteinExistence type="predicted"/>
<dbReference type="Pfam" id="PF04237">
    <property type="entry name" value="YjbR"/>
    <property type="match status" value="1"/>
</dbReference>
<dbReference type="Proteomes" id="UP000321362">
    <property type="component" value="Chromosome"/>
</dbReference>
<evidence type="ECO:0008006" key="3">
    <source>
        <dbReference type="Google" id="ProtNLM"/>
    </source>
</evidence>
<dbReference type="OrthoDB" id="954305at2"/>
<dbReference type="EMBL" id="CP042437">
    <property type="protein sequence ID" value="QEC75444.1"/>
    <property type="molecule type" value="Genomic_DNA"/>
</dbReference>
<dbReference type="SUPFAM" id="SSF142906">
    <property type="entry name" value="YjbR-like"/>
    <property type="match status" value="1"/>
</dbReference>
<keyword evidence="2" id="KW-1185">Reference proteome</keyword>
<sequence>MATDMSIFMQFMRGFLLPLPGVTEKMCFEDPAFYVNGKIFTSVKLGKELLGIHTTEREKWMERDPHTFFITPHYLNYKYMLICLETVSPDDVKNLLITAYLARATKKLVKEYEAMISAG</sequence>
<name>A0A5B8VUV6_9SPHI</name>
<protein>
    <recommendedName>
        <fullName evidence="3">MmcQ/YjbR family DNA-binding protein</fullName>
    </recommendedName>
</protein>
<accession>A0A5B8VUV6</accession>
<dbReference type="AlphaFoldDB" id="A0A5B8VUV6"/>
<dbReference type="KEGG" id="mgk:FSB76_05595"/>
<organism evidence="1 2">
    <name type="scientific">Mucilaginibacter ginsenosidivorax</name>
    <dbReference type="NCBI Taxonomy" id="862126"/>
    <lineage>
        <taxon>Bacteria</taxon>
        <taxon>Pseudomonadati</taxon>
        <taxon>Bacteroidota</taxon>
        <taxon>Sphingobacteriia</taxon>
        <taxon>Sphingobacteriales</taxon>
        <taxon>Sphingobacteriaceae</taxon>
        <taxon>Mucilaginibacter</taxon>
    </lineage>
</organism>
<gene>
    <name evidence="1" type="ORF">FSB76_05595</name>
</gene>
<evidence type="ECO:0000313" key="1">
    <source>
        <dbReference type="EMBL" id="QEC75444.1"/>
    </source>
</evidence>
<evidence type="ECO:0000313" key="2">
    <source>
        <dbReference type="Proteomes" id="UP000321362"/>
    </source>
</evidence>
<dbReference type="RefSeq" id="WP_147052590.1">
    <property type="nucleotide sequence ID" value="NZ_CP042437.1"/>
</dbReference>
<reference evidence="1 2" key="1">
    <citation type="journal article" date="2013" name="J. Microbiol.">
        <title>Mucilaginibacter ginsenosidivorax sp. nov., with ginsenoside converting activity isolated from sediment.</title>
        <authorList>
            <person name="Kim J.K."/>
            <person name="Choi T.E."/>
            <person name="Liu Q.M."/>
            <person name="Park H.Y."/>
            <person name="Yi T.H."/>
            <person name="Yoon M.H."/>
            <person name="Kim S.C."/>
            <person name="Im W.T."/>
        </authorList>
    </citation>
    <scope>NUCLEOTIDE SEQUENCE [LARGE SCALE GENOMIC DNA]</scope>
    <source>
        <strain evidence="1 2">KHI28</strain>
    </source>
</reference>